<evidence type="ECO:0000256" key="9">
    <source>
        <dbReference type="ARBA" id="ARBA00023002"/>
    </source>
</evidence>
<feature type="binding site" evidence="15">
    <location>
        <position position="256"/>
    </location>
    <ligand>
        <name>Ca(2+)</name>
        <dbReference type="ChEBI" id="CHEBI:29108"/>
        <label>2</label>
    </ligand>
</feature>
<evidence type="ECO:0000259" key="19">
    <source>
        <dbReference type="PROSITE" id="PS50873"/>
    </source>
</evidence>
<keyword evidence="8 15" id="KW-0106">Calcium</keyword>
<evidence type="ECO:0000256" key="10">
    <source>
        <dbReference type="ARBA" id="ARBA00023004"/>
    </source>
</evidence>
<comment type="cofactor">
    <cofactor evidence="15 18">
        <name>Ca(2+)</name>
        <dbReference type="ChEBI" id="CHEBI:29108"/>
    </cofactor>
    <text evidence="15 18">Binds 2 calcium ions per subunit.</text>
</comment>
<reference evidence="21" key="1">
    <citation type="submission" date="2025-08" db="UniProtKB">
        <authorList>
            <consortium name="RefSeq"/>
        </authorList>
    </citation>
    <scope>IDENTIFICATION</scope>
    <source>
        <tissue evidence="21">Leaf</tissue>
    </source>
</reference>
<comment type="catalytic activity">
    <reaction evidence="1 18">
        <text>2 a phenolic donor + H2O2 = 2 a phenolic radical donor + 2 H2O</text>
        <dbReference type="Rhea" id="RHEA:56136"/>
        <dbReference type="ChEBI" id="CHEBI:15377"/>
        <dbReference type="ChEBI" id="CHEBI:16240"/>
        <dbReference type="ChEBI" id="CHEBI:139520"/>
        <dbReference type="ChEBI" id="CHEBI:139521"/>
        <dbReference type="EC" id="1.11.1.7"/>
    </reaction>
</comment>
<dbReference type="PRINTS" id="PR00461">
    <property type="entry name" value="PLPEROXIDASE"/>
</dbReference>
<evidence type="ECO:0000256" key="16">
    <source>
        <dbReference type="PIRSR" id="PIRSR600823-4"/>
    </source>
</evidence>
<dbReference type="OrthoDB" id="2113341at2759"/>
<dbReference type="GO" id="GO:0005576">
    <property type="term" value="C:extracellular region"/>
    <property type="evidence" value="ECO:0007669"/>
    <property type="project" value="UniProtKB-SubCell"/>
</dbReference>
<feature type="disulfide bond" evidence="17">
    <location>
        <begin position="207"/>
        <end position="233"/>
    </location>
</feature>
<keyword evidence="18" id="KW-0376">Hydrogen peroxide</keyword>
<comment type="function">
    <text evidence="2">Removal of H(2)O(2), oxidation of toxic reductants, biosynthesis and degradation of lignin, suberization, auxin catabolism, response to environmental stresses such as wounding, pathogen attack and oxidative stress. These functions might be dependent on each isozyme/isoform in each plant tissue.</text>
</comment>
<dbReference type="PROSITE" id="PS00435">
    <property type="entry name" value="PEROXIDASE_1"/>
    <property type="match status" value="1"/>
</dbReference>
<evidence type="ECO:0000313" key="21">
    <source>
        <dbReference type="RefSeq" id="XP_021293035.1"/>
    </source>
</evidence>
<keyword evidence="7 15" id="KW-0479">Metal-binding</keyword>
<evidence type="ECO:0000256" key="5">
    <source>
        <dbReference type="ARBA" id="ARBA00022559"/>
    </source>
</evidence>
<dbReference type="EC" id="1.11.1.7" evidence="4 18"/>
<dbReference type="InterPro" id="IPR002016">
    <property type="entry name" value="Haem_peroxidase"/>
</dbReference>
<keyword evidence="12" id="KW-0325">Glycoprotein</keyword>
<feature type="binding site" evidence="15">
    <location>
        <position position="248"/>
    </location>
    <ligand>
        <name>Ca(2+)</name>
        <dbReference type="ChEBI" id="CHEBI:29108"/>
        <label>2</label>
    </ligand>
</feature>
<name>A0A6J1B180_9ROSI</name>
<dbReference type="FunFam" id="1.10.520.10:FF:000009">
    <property type="entry name" value="Peroxidase"/>
    <property type="match status" value="1"/>
</dbReference>
<dbReference type="GeneID" id="110423202"/>
<evidence type="ECO:0000256" key="4">
    <source>
        <dbReference type="ARBA" id="ARBA00012313"/>
    </source>
</evidence>
<keyword evidence="20" id="KW-1185">Reference proteome</keyword>
<feature type="disulfide bond" evidence="17">
    <location>
        <begin position="128"/>
        <end position="324"/>
    </location>
</feature>
<evidence type="ECO:0000256" key="3">
    <source>
        <dbReference type="ARBA" id="ARBA00006873"/>
    </source>
</evidence>
<dbReference type="InterPro" id="IPR033905">
    <property type="entry name" value="Secretory_peroxidase"/>
</dbReference>
<feature type="binding site" evidence="15">
    <location>
        <position position="201"/>
    </location>
    <ligand>
        <name>Ca(2+)</name>
        <dbReference type="ChEBI" id="CHEBI:29108"/>
        <label>2</label>
    </ligand>
</feature>
<evidence type="ECO:0000256" key="2">
    <source>
        <dbReference type="ARBA" id="ARBA00002322"/>
    </source>
</evidence>
<evidence type="ECO:0000256" key="15">
    <source>
        <dbReference type="PIRSR" id="PIRSR600823-3"/>
    </source>
</evidence>
<evidence type="ECO:0000313" key="20">
    <source>
        <dbReference type="Proteomes" id="UP000504621"/>
    </source>
</evidence>
<keyword evidence="18" id="KW-0964">Secreted</keyword>
<comment type="similarity">
    <text evidence="18">Belongs to the peroxidase family. Classical plant (class III) peroxidase subfamily.</text>
</comment>
<feature type="binding site" evidence="15">
    <location>
        <position position="77"/>
    </location>
    <ligand>
        <name>Ca(2+)</name>
        <dbReference type="ChEBI" id="CHEBI:29108"/>
        <label>1</label>
    </ligand>
</feature>
<keyword evidence="5 18" id="KW-0575">Peroxidase</keyword>
<dbReference type="Gene3D" id="1.10.420.10">
    <property type="entry name" value="Peroxidase, domain 2"/>
    <property type="match status" value="1"/>
</dbReference>
<evidence type="ECO:0000256" key="6">
    <source>
        <dbReference type="ARBA" id="ARBA00022617"/>
    </source>
</evidence>
<dbReference type="InterPro" id="IPR000823">
    <property type="entry name" value="Peroxidase_pln"/>
</dbReference>
<dbReference type="PANTHER" id="PTHR31388">
    <property type="entry name" value="PEROXIDASE 72-RELATED"/>
    <property type="match status" value="1"/>
</dbReference>
<feature type="binding site" evidence="15">
    <location>
        <position position="81"/>
    </location>
    <ligand>
        <name>Ca(2+)</name>
        <dbReference type="ChEBI" id="CHEBI:29108"/>
        <label>1</label>
    </ligand>
</feature>
<feature type="binding site" evidence="14">
    <location>
        <position position="170"/>
    </location>
    <ligand>
        <name>substrate</name>
    </ligand>
</feature>
<accession>A0A6J1B180</accession>
<dbReference type="AlphaFoldDB" id="A0A6J1B180"/>
<dbReference type="Proteomes" id="UP000504621">
    <property type="component" value="Unplaced"/>
</dbReference>
<feature type="binding site" evidence="15">
    <location>
        <position position="74"/>
    </location>
    <ligand>
        <name>Ca(2+)</name>
        <dbReference type="ChEBI" id="CHEBI:29108"/>
        <label>1</label>
    </ligand>
</feature>
<evidence type="ECO:0000256" key="1">
    <source>
        <dbReference type="ARBA" id="ARBA00000189"/>
    </source>
</evidence>
<dbReference type="InterPro" id="IPR010255">
    <property type="entry name" value="Haem_peroxidase_sf"/>
</dbReference>
<proteinExistence type="inferred from homology"/>
<dbReference type="PRINTS" id="PR00458">
    <property type="entry name" value="PEROXIDASE"/>
</dbReference>
<dbReference type="SUPFAM" id="SSF48113">
    <property type="entry name" value="Heme-dependent peroxidases"/>
    <property type="match status" value="1"/>
</dbReference>
<dbReference type="Pfam" id="PF00141">
    <property type="entry name" value="peroxidase"/>
    <property type="match status" value="1"/>
</dbReference>
<evidence type="ECO:0000256" key="14">
    <source>
        <dbReference type="PIRSR" id="PIRSR600823-2"/>
    </source>
</evidence>
<evidence type="ECO:0000256" key="17">
    <source>
        <dbReference type="PIRSR" id="PIRSR600823-5"/>
    </source>
</evidence>
<keyword evidence="18" id="KW-0732">Signal</keyword>
<feature type="signal peptide" evidence="18">
    <location>
        <begin position="1"/>
        <end position="31"/>
    </location>
</feature>
<dbReference type="GO" id="GO:0020037">
    <property type="term" value="F:heme binding"/>
    <property type="evidence" value="ECO:0007669"/>
    <property type="project" value="UniProtKB-UniRule"/>
</dbReference>
<dbReference type="GO" id="GO:0140825">
    <property type="term" value="F:lactoperoxidase activity"/>
    <property type="evidence" value="ECO:0007669"/>
    <property type="project" value="UniProtKB-EC"/>
</dbReference>
<dbReference type="RefSeq" id="XP_021293035.1">
    <property type="nucleotide sequence ID" value="XM_021437360.1"/>
</dbReference>
<keyword evidence="9 18" id="KW-0560">Oxidoreductase</keyword>
<dbReference type="PROSITE" id="PS00436">
    <property type="entry name" value="PEROXIDASE_2"/>
    <property type="match status" value="1"/>
</dbReference>
<dbReference type="GO" id="GO:0006979">
    <property type="term" value="P:response to oxidative stress"/>
    <property type="evidence" value="ECO:0007669"/>
    <property type="project" value="UniProtKB-UniRule"/>
</dbReference>
<evidence type="ECO:0000256" key="18">
    <source>
        <dbReference type="RuleBase" id="RU362060"/>
    </source>
</evidence>
<feature type="binding site" evidence="15">
    <location>
        <position position="83"/>
    </location>
    <ligand>
        <name>Ca(2+)</name>
        <dbReference type="ChEBI" id="CHEBI:29108"/>
        <label>1</label>
    </ligand>
</feature>
<feature type="site" description="Transition state stabilizer" evidence="16">
    <location>
        <position position="69"/>
    </location>
</feature>
<comment type="subcellular location">
    <subcellularLocation>
        <location evidence="18">Secreted</location>
    </subcellularLocation>
</comment>
<feature type="binding site" evidence="15">
    <location>
        <position position="95"/>
    </location>
    <ligand>
        <name>Ca(2+)</name>
        <dbReference type="ChEBI" id="CHEBI:29108"/>
        <label>1</label>
    </ligand>
</feature>
<dbReference type="PROSITE" id="PS50873">
    <property type="entry name" value="PEROXIDASE_4"/>
    <property type="match status" value="1"/>
</dbReference>
<keyword evidence="6 18" id="KW-0349">Heme</keyword>
<evidence type="ECO:0000256" key="13">
    <source>
        <dbReference type="PIRSR" id="PIRSR600823-1"/>
    </source>
</evidence>
<sequence length="329" mass="35786">MVTVFRNSLSRQANRVAAVVMLLLLSSACQAKLSSTFYEKTCPNALSTIRKVIGKAIARERRMAASLVRLHFHDCFVQGCDASILLDNSPSVTSEKFVPQNNNSVRGFEVIDQAKSAVEKVCPGVVSCADILAVAARDASEYVDGPSWTVKLGRRDSTTASPSLASRDLPSFTDSLESLISLFRTKGLTARDMVALSGSHTIGRARCLTFRERIYSSGSNIDARFASKRRCRCPATPGDGDSNLASLDLVTPNSFDNNYFKNLLQKKGLLQSDQVLFSGGSTDDIVSEYSRNPCTFKSDFATAMIKMGNIQPLTGSAGIIRKICRRVNN</sequence>
<evidence type="ECO:0000256" key="8">
    <source>
        <dbReference type="ARBA" id="ARBA00022837"/>
    </source>
</evidence>
<feature type="binding site" evidence="15">
    <location>
        <position position="251"/>
    </location>
    <ligand>
        <name>Ca(2+)</name>
        <dbReference type="ChEBI" id="CHEBI:29108"/>
        <label>2</label>
    </ligand>
</feature>
<dbReference type="PANTHER" id="PTHR31388:SF115">
    <property type="entry name" value="PEROXIDASE 5"/>
    <property type="match status" value="1"/>
</dbReference>
<feature type="chain" id="PRO_5027142932" description="Peroxidase" evidence="18">
    <location>
        <begin position="32"/>
        <end position="329"/>
    </location>
</feature>
<gene>
    <name evidence="21" type="primary">LOC110423202</name>
</gene>
<dbReference type="InterPro" id="IPR019794">
    <property type="entry name" value="Peroxidases_AS"/>
</dbReference>
<feature type="disulfide bond" evidence="17">
    <location>
        <begin position="75"/>
        <end position="80"/>
    </location>
</feature>
<dbReference type="GO" id="GO:0042744">
    <property type="term" value="P:hydrogen peroxide catabolic process"/>
    <property type="evidence" value="ECO:0007669"/>
    <property type="project" value="UniProtKB-KW"/>
</dbReference>
<dbReference type="InterPro" id="IPR019793">
    <property type="entry name" value="Peroxidases_heam-ligand_BS"/>
</dbReference>
<dbReference type="CDD" id="cd00693">
    <property type="entry name" value="secretory_peroxidase"/>
    <property type="match status" value="1"/>
</dbReference>
<feature type="binding site" description="axial binding residue" evidence="15">
    <location>
        <position position="200"/>
    </location>
    <ligand>
        <name>heme b</name>
        <dbReference type="ChEBI" id="CHEBI:60344"/>
    </ligand>
    <ligandPart>
        <name>Fe</name>
        <dbReference type="ChEBI" id="CHEBI:18248"/>
    </ligandPart>
</feature>
<dbReference type="GO" id="GO:0046872">
    <property type="term" value="F:metal ion binding"/>
    <property type="evidence" value="ECO:0007669"/>
    <property type="project" value="UniProtKB-UniRule"/>
</dbReference>
<organism evidence="20 21">
    <name type="scientific">Herrania umbratica</name>
    <dbReference type="NCBI Taxonomy" id="108875"/>
    <lineage>
        <taxon>Eukaryota</taxon>
        <taxon>Viridiplantae</taxon>
        <taxon>Streptophyta</taxon>
        <taxon>Embryophyta</taxon>
        <taxon>Tracheophyta</taxon>
        <taxon>Spermatophyta</taxon>
        <taxon>Magnoliopsida</taxon>
        <taxon>eudicotyledons</taxon>
        <taxon>Gunneridae</taxon>
        <taxon>Pentapetalae</taxon>
        <taxon>rosids</taxon>
        <taxon>malvids</taxon>
        <taxon>Malvales</taxon>
        <taxon>Malvaceae</taxon>
        <taxon>Byttnerioideae</taxon>
        <taxon>Herrania</taxon>
    </lineage>
</organism>
<feature type="domain" description="Plant heme peroxidase family profile" evidence="19">
    <location>
        <begin position="32"/>
        <end position="328"/>
    </location>
</feature>
<comment type="cofactor">
    <cofactor evidence="15 18">
        <name>heme b</name>
        <dbReference type="ChEBI" id="CHEBI:60344"/>
    </cofactor>
    <text evidence="15 18">Binds 1 heme b (iron(II)-protoporphyrin IX) group per subunit.</text>
</comment>
<protein>
    <recommendedName>
        <fullName evidence="4 18">Peroxidase</fullName>
        <ecNumber evidence="4 18">1.11.1.7</ecNumber>
    </recommendedName>
</protein>
<evidence type="ECO:0000256" key="11">
    <source>
        <dbReference type="ARBA" id="ARBA00023157"/>
    </source>
</evidence>
<feature type="disulfide bond" evidence="17">
    <location>
        <begin position="42"/>
        <end position="122"/>
    </location>
</feature>
<keyword evidence="11 17" id="KW-1015">Disulfide bond</keyword>
<feature type="active site" description="Proton acceptor" evidence="13">
    <location>
        <position position="73"/>
    </location>
</feature>
<comment type="similarity">
    <text evidence="3">Belongs to the peroxidase family. Ascorbate peroxidase subfamily.</text>
</comment>
<keyword evidence="10 15" id="KW-0408">Iron</keyword>
<dbReference type="PROSITE" id="PS51257">
    <property type="entry name" value="PROKAR_LIPOPROTEIN"/>
    <property type="match status" value="1"/>
</dbReference>
<dbReference type="Gene3D" id="1.10.520.10">
    <property type="match status" value="1"/>
</dbReference>
<feature type="binding site" evidence="15">
    <location>
        <position position="79"/>
    </location>
    <ligand>
        <name>Ca(2+)</name>
        <dbReference type="ChEBI" id="CHEBI:29108"/>
        <label>1</label>
    </ligand>
</feature>
<dbReference type="FunFam" id="1.10.420.10:FF:000001">
    <property type="entry name" value="Peroxidase"/>
    <property type="match status" value="1"/>
</dbReference>
<evidence type="ECO:0000256" key="7">
    <source>
        <dbReference type="ARBA" id="ARBA00022723"/>
    </source>
</evidence>
<evidence type="ECO:0000256" key="12">
    <source>
        <dbReference type="ARBA" id="ARBA00023180"/>
    </source>
</evidence>